<feature type="compositionally biased region" description="Pro residues" evidence="1">
    <location>
        <begin position="115"/>
        <end position="126"/>
    </location>
</feature>
<feature type="compositionally biased region" description="Low complexity" evidence="1">
    <location>
        <begin position="83"/>
        <end position="93"/>
    </location>
</feature>
<keyword evidence="3" id="KW-1185">Reference proteome</keyword>
<protein>
    <recommendedName>
        <fullName evidence="4">Basic proline-rich protein-like</fullName>
    </recommendedName>
</protein>
<feature type="compositionally biased region" description="Low complexity" evidence="1">
    <location>
        <begin position="1"/>
        <end position="14"/>
    </location>
</feature>
<feature type="region of interest" description="Disordered" evidence="1">
    <location>
        <begin position="1"/>
        <end position="208"/>
    </location>
</feature>
<evidence type="ECO:0000256" key="1">
    <source>
        <dbReference type="SAM" id="MobiDB-lite"/>
    </source>
</evidence>
<sequence>MSLEAAAALPAAPHLQHHDHRPCPRPRAKERRPQTGGSAGLGCPAPSRHRPGARGLRGFACRLLLPEPPCPPPPAAPSPSPALPFVRSPLGPSLRRRPAARGPHPRRRPRRGRPTAPPPPPPPPPRGLERGARGGARGPGRAHGEAAAAAAAAAAAGRRHRQHRRRHRRARPPRRSRTARPRRRGCDDTPVVWKQQQQQQPAAAPRGTKVIRAAAQTPGLDRCEGRPRAGGGCAPRGAGRAGPRRKRGARGRAGGFPQGARLGRRPLVPGALAIAGRRVWLWSLGLIAAACPTAGLGDSRPSRPAGLLGGVGGRGAPEAPRVWLGPAGSERGAT</sequence>
<feature type="compositionally biased region" description="Basic residues" evidence="1">
    <location>
        <begin position="157"/>
        <end position="183"/>
    </location>
</feature>
<evidence type="ECO:0000313" key="3">
    <source>
        <dbReference type="Proteomes" id="UP001176941"/>
    </source>
</evidence>
<feature type="compositionally biased region" description="Pro residues" evidence="1">
    <location>
        <begin position="66"/>
        <end position="82"/>
    </location>
</feature>
<feature type="region of interest" description="Disordered" evidence="1">
    <location>
        <begin position="220"/>
        <end position="262"/>
    </location>
</feature>
<dbReference type="EMBL" id="OX459959">
    <property type="protein sequence ID" value="CAI9164837.1"/>
    <property type="molecule type" value="Genomic_DNA"/>
</dbReference>
<accession>A0ABN8YTB9</accession>
<proteinExistence type="predicted"/>
<feature type="compositionally biased region" description="Low complexity" evidence="1">
    <location>
        <begin position="145"/>
        <end position="156"/>
    </location>
</feature>
<feature type="compositionally biased region" description="Low complexity" evidence="1">
    <location>
        <begin position="195"/>
        <end position="205"/>
    </location>
</feature>
<feature type="region of interest" description="Disordered" evidence="1">
    <location>
        <begin position="294"/>
        <end position="334"/>
    </location>
</feature>
<reference evidence="2" key="1">
    <citation type="submission" date="2023-04" db="EMBL/GenBank/DDBJ databases">
        <authorList>
            <consortium name="ELIXIR-Norway"/>
        </authorList>
    </citation>
    <scope>NUCLEOTIDE SEQUENCE [LARGE SCALE GENOMIC DNA]</scope>
</reference>
<dbReference type="Proteomes" id="UP001176941">
    <property type="component" value="Chromosome 23"/>
</dbReference>
<evidence type="ECO:0000313" key="2">
    <source>
        <dbReference type="EMBL" id="CAI9164837.1"/>
    </source>
</evidence>
<gene>
    <name evidence="2" type="ORF">MRATA1EN1_LOCUS13799</name>
</gene>
<feature type="compositionally biased region" description="Basic residues" evidence="1">
    <location>
        <begin position="94"/>
        <end position="113"/>
    </location>
</feature>
<organism evidence="2 3">
    <name type="scientific">Rangifer tarandus platyrhynchus</name>
    <name type="common">Svalbard reindeer</name>
    <dbReference type="NCBI Taxonomy" id="3082113"/>
    <lineage>
        <taxon>Eukaryota</taxon>
        <taxon>Metazoa</taxon>
        <taxon>Chordata</taxon>
        <taxon>Craniata</taxon>
        <taxon>Vertebrata</taxon>
        <taxon>Euteleostomi</taxon>
        <taxon>Mammalia</taxon>
        <taxon>Eutheria</taxon>
        <taxon>Laurasiatheria</taxon>
        <taxon>Artiodactyla</taxon>
        <taxon>Ruminantia</taxon>
        <taxon>Pecora</taxon>
        <taxon>Cervidae</taxon>
        <taxon>Odocoileinae</taxon>
        <taxon>Rangifer</taxon>
    </lineage>
</organism>
<name>A0ABN8YTB9_RANTA</name>
<evidence type="ECO:0008006" key="4">
    <source>
        <dbReference type="Google" id="ProtNLM"/>
    </source>
</evidence>
<feature type="compositionally biased region" description="Basic residues" evidence="1">
    <location>
        <begin position="15"/>
        <end position="30"/>
    </location>
</feature>